<keyword evidence="5" id="KW-0496">Mitochondrion</keyword>
<accession>A0ABD3GL13</accession>
<evidence type="ECO:0000256" key="5">
    <source>
        <dbReference type="ARBA" id="ARBA00023128"/>
    </source>
</evidence>
<dbReference type="PANTHER" id="PTHR48182">
    <property type="entry name" value="PROTEIN SERAC1"/>
    <property type="match status" value="1"/>
</dbReference>
<dbReference type="Gene3D" id="3.40.50.300">
    <property type="entry name" value="P-loop containing nucleotide triphosphate hydrolases"/>
    <property type="match status" value="1"/>
</dbReference>
<proteinExistence type="predicted"/>
<dbReference type="GO" id="GO:0016020">
    <property type="term" value="C:membrane"/>
    <property type="evidence" value="ECO:0007669"/>
    <property type="project" value="UniProtKB-SubCell"/>
</dbReference>
<protein>
    <recommendedName>
        <fullName evidence="7">ORC1/DEAH AAA+ ATPase domain-containing protein</fullName>
    </recommendedName>
</protein>
<feature type="domain" description="ORC1/DEAH AAA+ ATPase" evidence="7">
    <location>
        <begin position="303"/>
        <end position="399"/>
    </location>
</feature>
<dbReference type="PANTHER" id="PTHR48182:SF2">
    <property type="entry name" value="PROTEIN SERAC1"/>
    <property type="match status" value="1"/>
</dbReference>
<organism evidence="8 9">
    <name type="scientific">Riccia sorocarpa</name>
    <dbReference type="NCBI Taxonomy" id="122646"/>
    <lineage>
        <taxon>Eukaryota</taxon>
        <taxon>Viridiplantae</taxon>
        <taxon>Streptophyta</taxon>
        <taxon>Embryophyta</taxon>
        <taxon>Marchantiophyta</taxon>
        <taxon>Marchantiopsida</taxon>
        <taxon>Marchantiidae</taxon>
        <taxon>Marchantiales</taxon>
        <taxon>Ricciaceae</taxon>
        <taxon>Riccia</taxon>
    </lineage>
</organism>
<dbReference type="Proteomes" id="UP001633002">
    <property type="component" value="Unassembled WGS sequence"/>
</dbReference>
<dbReference type="Pfam" id="PF13401">
    <property type="entry name" value="AAA_22"/>
    <property type="match status" value="1"/>
</dbReference>
<dbReference type="InterPro" id="IPR018522">
    <property type="entry name" value="TopoIIA_CS"/>
</dbReference>
<dbReference type="GO" id="GO:0005739">
    <property type="term" value="C:mitochondrion"/>
    <property type="evidence" value="ECO:0007669"/>
    <property type="project" value="UniProtKB-SubCell"/>
</dbReference>
<dbReference type="GO" id="GO:0005783">
    <property type="term" value="C:endoplasmic reticulum"/>
    <property type="evidence" value="ECO:0007669"/>
    <property type="project" value="UniProtKB-SubCell"/>
</dbReference>
<dbReference type="PROSITE" id="PS00177">
    <property type="entry name" value="TOPOISOMERASE_II"/>
    <property type="match status" value="1"/>
</dbReference>
<keyword evidence="4" id="KW-0256">Endoplasmic reticulum</keyword>
<name>A0ABD3GL13_9MARC</name>
<evidence type="ECO:0000256" key="1">
    <source>
        <dbReference type="ARBA" id="ARBA00004173"/>
    </source>
</evidence>
<dbReference type="SUPFAM" id="SSF48371">
    <property type="entry name" value="ARM repeat"/>
    <property type="match status" value="1"/>
</dbReference>
<sequence length="2067" mass="232281">MDPKSELDRRTDAVYRVYNGNRKGRGCQIVFLHGLQVNHEQEEDAAYLRKCWSSRDGCELWPKWLAGSFPSASIYLVKYDSRLHEDDKNSQRDMHITAEGILSDLLLANIGQSPKNPVILVGQDIGGLVIKEICLLASRHLGEEKKMLFSQQVKGIVYYSTPHLGVRMEFGDCELDAKLAKVLHIHNAEIARSNEEFRRLRGKMKWRCIALWASHVDTLNVEEGTARFDVDIFCPIDGSAMDICKPEDRSSSSFGQLEEFIRETLFGNRKTSRPRLDFKEDPKYVPLEKTSNKIRSLLADPKRQVVVLVGDAGTGKSGVAKYLALQYDMETGPEAEFLDGVFYFDCGRGANVVPILRRLLRQMKVPESTIGTTEDVDSLTYLLKEEVQDLNALMIFDDVSGDDRSTLVEKLVVPSAEHVKYLFTSQEPRGWHGFDVYKIDPITVPIARKILARRIGLPSNRIPKADKGIVLEIIEATDFHPLALASVAAAVQKNDKGGVDPSEWKEVKRNLLFYLTDERGVDAFGKSYLPRSVFAAMMFAVQVLHREDKILFEALCILALFEGPFPLNVPLLPLLSIKSTLSRHFIRFMKELESRGFVERMAIDAESSSGFGFYFGDICVSVPSCKMHSLRQQFMLLFLREDVASFRRSSVEFRDSVDAVQEIISPFLDEASEGRNSNTTVASMSAALCSLYGAKDVKEKALSRLPKVADLLFPDHILKANLGMLMMDIAQDTDSVFLLEVQRVVWKYIVDGEIDDVSMANLIGRHDHKALLFFTLHVLGDPFLSKSGGRCMVKVNGKGFSDWIGQQVSSNRKSVEAVFRLLTPSCSTTEAEFQVQMFALQLLGTLSAGGCSAVFRDFLVSDPAVVDSIRRIVTKLAECANASPSVVPKMESTEVDILRGEDAAEFQSYFEGGWYSELTSLEMHFRDSTIRPVQSILFAVQFFLHMHQSLETDETGLVIFDEGLALLESISEPLLCIARILGQRMTRKSSTLHSLALSVLSLIVRFSCEYTDKRGRSSMDFMPNALESMVAGIGVEPVYDVYAFSVLKNHLKRSSFTAISHFVPKLTDFIQKGRHDQQTLEYFLDLFKEGHDMTGICSADRQDLSEALCTVLGRINETQGVEGRTELRVKILTGLLLLGHPQEYRFESFGGSRAVQFQLRQTMDAESRATELLDGFDSLFDIIKDSQCGSVQVEALVIMALIVKKCPKVGARSIFWSSRAVETLAPLLEEHDENTKELVLKLLLRMPCPKQDTSYRPPNGCSCMRHTASMSAVLMHISRNFKHRRRKVGLFFARFLDELQEDGVSRLLDIPDLLEDPVCVLRKQSCLGWECAQAMFFLYNLVTYDRSHRVCAQLVTDTELIQMMVRARVWYVSRCVGAIFSSFTPEQATVITTNPAIKEVIQGMILSLQNSGQSIAEFSSTLNSLALFVVEETGVEHILSFPGSVEAVVGFLVRTRKEQVECCIVSPIQKERRESLAAPVFHSCAFLADLMDTSQRGRSRIFRIRGFLDLMIDLLDEEQMEGTLVAVLRILRLLSSDPGQQDGLREFLENHLFSGNCSKLLLHRVRRLGIEAQIHDLCRHLSLDLGNNVIFETVQSLVSRGLHELVSQLKKSVEEQEQQQAFLFRLLVDRYKQRWITGIQIGDYFLGAAEALDRLVFTSVYCQPESLRADALEILGICVCVLEDGKSPLQIGKNQRQQQLQMILQAVSAILDHISEGGYGVFLRFLRRLWMPCKQSSSVILKYPKVVQSLIELSIQDADKRGRIDALRCLYIFVRSFCSKVITEEGVYLLQELSKALASIACGTEADDVWVQNFVVALLWALMELGSRKDLDERTQSLLSAALESKIVGNTHVLENLVALLERDEADWCWGEAIDVLLYARQNSAEALDHIAQLPRALVHVISTKVGEEPASLAVRLLVLSAVQNDKALSYLTGLLGKHIRSVLRVDATIFLMKLMSESIGDPEKSLVMSLQTIWVKCFPGKDWERYLPGRKECSDSANLEPRVLAGLMWLSEISLRMQLRIAESLTGIHAGELVVVEGDSADGTASRCTDHLFLFFLQFLVYIGWR</sequence>
<evidence type="ECO:0000256" key="6">
    <source>
        <dbReference type="ARBA" id="ARBA00023136"/>
    </source>
</evidence>
<keyword evidence="9" id="KW-1185">Reference proteome</keyword>
<dbReference type="SUPFAM" id="SSF53474">
    <property type="entry name" value="alpha/beta-Hydrolases"/>
    <property type="match status" value="1"/>
</dbReference>
<dbReference type="InterPro" id="IPR052374">
    <property type="entry name" value="SERAC1"/>
</dbReference>
<dbReference type="InterPro" id="IPR016024">
    <property type="entry name" value="ARM-type_fold"/>
</dbReference>
<dbReference type="InterPro" id="IPR027417">
    <property type="entry name" value="P-loop_NTPase"/>
</dbReference>
<dbReference type="InterPro" id="IPR029058">
    <property type="entry name" value="AB_hydrolase_fold"/>
</dbReference>
<keyword evidence="6" id="KW-0472">Membrane</keyword>
<dbReference type="SUPFAM" id="SSF52540">
    <property type="entry name" value="P-loop containing nucleoside triphosphate hydrolases"/>
    <property type="match status" value="1"/>
</dbReference>
<evidence type="ECO:0000256" key="4">
    <source>
        <dbReference type="ARBA" id="ARBA00022824"/>
    </source>
</evidence>
<comment type="subcellular location">
    <subcellularLocation>
        <location evidence="2">Endoplasmic reticulum</location>
    </subcellularLocation>
    <subcellularLocation>
        <location evidence="3">Membrane</location>
    </subcellularLocation>
    <subcellularLocation>
        <location evidence="1">Mitochondrion</location>
    </subcellularLocation>
</comment>
<evidence type="ECO:0000259" key="7">
    <source>
        <dbReference type="Pfam" id="PF13401"/>
    </source>
</evidence>
<reference evidence="8 9" key="1">
    <citation type="submission" date="2024-09" db="EMBL/GenBank/DDBJ databases">
        <title>Chromosome-scale assembly of Riccia sorocarpa.</title>
        <authorList>
            <person name="Paukszto L."/>
        </authorList>
    </citation>
    <scope>NUCLEOTIDE SEQUENCE [LARGE SCALE GENOMIC DNA]</scope>
    <source>
        <strain evidence="8">LP-2024</strain>
        <tissue evidence="8">Aerial parts of the thallus</tissue>
    </source>
</reference>
<evidence type="ECO:0000256" key="3">
    <source>
        <dbReference type="ARBA" id="ARBA00004370"/>
    </source>
</evidence>
<evidence type="ECO:0000313" key="8">
    <source>
        <dbReference type="EMBL" id="KAL3679890.1"/>
    </source>
</evidence>
<evidence type="ECO:0000313" key="9">
    <source>
        <dbReference type="Proteomes" id="UP001633002"/>
    </source>
</evidence>
<dbReference type="InterPro" id="IPR049945">
    <property type="entry name" value="AAA_22"/>
</dbReference>
<evidence type="ECO:0000256" key="2">
    <source>
        <dbReference type="ARBA" id="ARBA00004240"/>
    </source>
</evidence>
<dbReference type="EMBL" id="JBJQOH010000007">
    <property type="protein sequence ID" value="KAL3679890.1"/>
    <property type="molecule type" value="Genomic_DNA"/>
</dbReference>
<gene>
    <name evidence="8" type="ORF">R1sor_022846</name>
</gene>
<comment type="caution">
    <text evidence="8">The sequence shown here is derived from an EMBL/GenBank/DDBJ whole genome shotgun (WGS) entry which is preliminary data.</text>
</comment>